<dbReference type="AlphaFoldDB" id="A0A024UNM0"/>
<accession>A0A024UNM0</accession>
<organism evidence="1">
    <name type="scientific">Aphanomyces invadans</name>
    <dbReference type="NCBI Taxonomy" id="157072"/>
    <lineage>
        <taxon>Eukaryota</taxon>
        <taxon>Sar</taxon>
        <taxon>Stramenopiles</taxon>
        <taxon>Oomycota</taxon>
        <taxon>Saprolegniomycetes</taxon>
        <taxon>Saprolegniales</taxon>
        <taxon>Verrucalvaceae</taxon>
        <taxon>Aphanomyces</taxon>
    </lineage>
</organism>
<proteinExistence type="predicted"/>
<reference evidence="1" key="1">
    <citation type="submission" date="2013-12" db="EMBL/GenBank/DDBJ databases">
        <title>The Genome Sequence of Aphanomyces invadans NJM9701.</title>
        <authorList>
            <consortium name="The Broad Institute Genomics Platform"/>
            <person name="Russ C."/>
            <person name="Tyler B."/>
            <person name="van West P."/>
            <person name="Dieguez-Uribeondo J."/>
            <person name="Young S.K."/>
            <person name="Zeng Q."/>
            <person name="Gargeya S."/>
            <person name="Fitzgerald M."/>
            <person name="Abouelleil A."/>
            <person name="Alvarado L."/>
            <person name="Chapman S.B."/>
            <person name="Gainer-Dewar J."/>
            <person name="Goldberg J."/>
            <person name="Griggs A."/>
            <person name="Gujja S."/>
            <person name="Hansen M."/>
            <person name="Howarth C."/>
            <person name="Imamovic A."/>
            <person name="Ireland A."/>
            <person name="Larimer J."/>
            <person name="McCowan C."/>
            <person name="Murphy C."/>
            <person name="Pearson M."/>
            <person name="Poon T.W."/>
            <person name="Priest M."/>
            <person name="Roberts A."/>
            <person name="Saif S."/>
            <person name="Shea T."/>
            <person name="Sykes S."/>
            <person name="Wortman J."/>
            <person name="Nusbaum C."/>
            <person name="Birren B."/>
        </authorList>
    </citation>
    <scope>NUCLEOTIDE SEQUENCE [LARGE SCALE GENOMIC DNA]</scope>
    <source>
        <strain evidence="1">NJM9701</strain>
    </source>
</reference>
<dbReference type="RefSeq" id="XP_008864134.1">
    <property type="nucleotide sequence ID" value="XM_008865912.1"/>
</dbReference>
<dbReference type="EMBL" id="KI913954">
    <property type="protein sequence ID" value="ETW08042.1"/>
    <property type="molecule type" value="Genomic_DNA"/>
</dbReference>
<sequence length="371" mass="40845">MGQAVTTCFDHGMPPRPAARISPGVMPALVHMTLEQIETTCGDGDVLLCRELVYNPHIMTTMNPVVVHGIATAAVSGNFSTKHRDLPAWTSCGLLLRLQASLHVLEATGADIRVTPLKHKIHSMKTATLNRFAIRRLQPSTGDVLGALRRHLETIAAKTPCTWQDAATSDDPEFRRIVTRVLDLVRTSVASLTAAELDMVRYAFNKVDVECLGWLFLEDFPKAAAEIDGMELFKRHPTWQEAIATALRTVDATKFTADTLVAAAQSISRRHISSEYDVTLYCSTALVVTLFEAVQLLDRVDCGSVEMPALVPLVFAETTFTAFQGLAVRPDKATLGHEIHILPPVTAHPDDETDMNLITILQRSWRSWQAS</sequence>
<evidence type="ECO:0000313" key="1">
    <source>
        <dbReference type="EMBL" id="ETW08041.1"/>
    </source>
</evidence>
<dbReference type="GeneID" id="20079463"/>
<dbReference type="eggNOG" id="ENOG502SFIX">
    <property type="taxonomic scope" value="Eukaryota"/>
</dbReference>
<gene>
    <name evidence="1" type="ORF">H310_02413</name>
</gene>
<protein>
    <submittedName>
        <fullName evidence="1">Uncharacterized protein</fullName>
    </submittedName>
</protein>
<dbReference type="EMBL" id="KI913954">
    <property type="protein sequence ID" value="ETW08041.1"/>
    <property type="molecule type" value="Genomic_DNA"/>
</dbReference>
<dbReference type="RefSeq" id="XP_008864135.1">
    <property type="nucleotide sequence ID" value="XM_008865913.1"/>
</dbReference>
<dbReference type="VEuPathDB" id="FungiDB:H310_02413"/>
<dbReference type="OrthoDB" id="66410at2759"/>
<name>A0A024UNM0_9STRA</name>